<protein>
    <submittedName>
        <fullName evidence="1">Uncharacterized protein</fullName>
    </submittedName>
</protein>
<keyword evidence="2" id="KW-1185">Reference proteome</keyword>
<name>A0ABU7Q7P6_9ACTN</name>
<proteinExistence type="predicted"/>
<gene>
    <name evidence="1" type="ORF">V2J94_37045</name>
</gene>
<reference evidence="1 2" key="1">
    <citation type="submission" date="2023-11" db="EMBL/GenBank/DDBJ databases">
        <title>30 novel species of actinomycetes from the DSMZ collection.</title>
        <authorList>
            <person name="Nouioui I."/>
        </authorList>
    </citation>
    <scope>NUCLEOTIDE SEQUENCE [LARGE SCALE GENOMIC DNA]</scope>
    <source>
        <strain evidence="1 2">DSM 41524</strain>
    </source>
</reference>
<comment type="caution">
    <text evidence="1">The sequence shown here is derived from an EMBL/GenBank/DDBJ whole genome shotgun (WGS) entry which is preliminary data.</text>
</comment>
<organism evidence="1 2">
    <name type="scientific">Streptomyces asiaticus subsp. ignotus</name>
    <dbReference type="NCBI Taxonomy" id="3098222"/>
    <lineage>
        <taxon>Bacteria</taxon>
        <taxon>Bacillati</taxon>
        <taxon>Actinomycetota</taxon>
        <taxon>Actinomycetes</taxon>
        <taxon>Kitasatosporales</taxon>
        <taxon>Streptomycetaceae</taxon>
        <taxon>Streptomyces</taxon>
        <taxon>Streptomyces violaceusniger group</taxon>
    </lineage>
</organism>
<accession>A0ABU7Q7P6</accession>
<evidence type="ECO:0000313" key="1">
    <source>
        <dbReference type="EMBL" id="MEE4597422.1"/>
    </source>
</evidence>
<evidence type="ECO:0000313" key="2">
    <source>
        <dbReference type="Proteomes" id="UP001354709"/>
    </source>
</evidence>
<sequence>MINTGAAGPGSRAKRAKADHSARFEAVFLDPVGQTVQQRWEDAALAVAFEDLAPVSAFPAVPGRRWGPGLWWSATTGRHVAAGAVRTMSAQAHPTPGFLHVPVAGRATSVA</sequence>
<dbReference type="EMBL" id="JAZBJO010000035">
    <property type="protein sequence ID" value="MEE4597422.1"/>
    <property type="molecule type" value="Genomic_DNA"/>
</dbReference>
<dbReference type="Proteomes" id="UP001354709">
    <property type="component" value="Unassembled WGS sequence"/>
</dbReference>